<keyword evidence="6 7" id="KW-0539">Nucleus</keyword>
<accession>A0AAN6GST6</accession>
<keyword evidence="5 7" id="KW-0234">DNA repair</keyword>
<evidence type="ECO:0000259" key="10">
    <source>
        <dbReference type="Pfam" id="PF15412"/>
    </source>
</evidence>
<evidence type="ECO:0000259" key="9">
    <source>
        <dbReference type="Pfam" id="PF08743"/>
    </source>
</evidence>
<dbReference type="EMBL" id="JAPDMZ010000039">
    <property type="protein sequence ID" value="KAK0554266.1"/>
    <property type="molecule type" value="Genomic_DNA"/>
</dbReference>
<evidence type="ECO:0000256" key="3">
    <source>
        <dbReference type="ARBA" id="ARBA00022763"/>
    </source>
</evidence>
<dbReference type="GO" id="GO:0030915">
    <property type="term" value="C:Smc5-Smc6 complex"/>
    <property type="evidence" value="ECO:0007669"/>
    <property type="project" value="UniProtKB-UniRule"/>
</dbReference>
<organism evidence="11 12">
    <name type="scientific">Tilletia horrida</name>
    <dbReference type="NCBI Taxonomy" id="155126"/>
    <lineage>
        <taxon>Eukaryota</taxon>
        <taxon>Fungi</taxon>
        <taxon>Dikarya</taxon>
        <taxon>Basidiomycota</taxon>
        <taxon>Ustilaginomycotina</taxon>
        <taxon>Exobasidiomycetes</taxon>
        <taxon>Tilletiales</taxon>
        <taxon>Tilletiaceae</taxon>
        <taxon>Tilletia</taxon>
    </lineage>
</organism>
<keyword evidence="3 7" id="KW-0227">DNA damage</keyword>
<protein>
    <recommendedName>
        <fullName evidence="7">Non-structural maintenance of chromosomes element 4</fullName>
    </recommendedName>
</protein>
<proteinExistence type="inferred from homology"/>
<feature type="region of interest" description="Disordered" evidence="8">
    <location>
        <begin position="1"/>
        <end position="52"/>
    </location>
</feature>
<dbReference type="GO" id="GO:0006281">
    <property type="term" value="P:DNA repair"/>
    <property type="evidence" value="ECO:0007669"/>
    <property type="project" value="UniProtKB-UniRule"/>
</dbReference>
<comment type="function">
    <text evidence="7">Component of the SMC5-SMC6 complex, that promotes sister chromatid alignment after DNA damage and facilitates double-stranded DNA breaks (DSBs) repair via homologous recombination between sister chromatids.</text>
</comment>
<evidence type="ECO:0000256" key="1">
    <source>
        <dbReference type="ARBA" id="ARBA00004123"/>
    </source>
</evidence>
<evidence type="ECO:0000313" key="11">
    <source>
        <dbReference type="EMBL" id="KAK0554266.1"/>
    </source>
</evidence>
<dbReference type="InterPro" id="IPR014854">
    <property type="entry name" value="Nse4_C"/>
</dbReference>
<evidence type="ECO:0000256" key="2">
    <source>
        <dbReference type="ARBA" id="ARBA00008997"/>
    </source>
</evidence>
<dbReference type="InterPro" id="IPR027786">
    <property type="entry name" value="Nse4/EID"/>
</dbReference>
<keyword evidence="4 7" id="KW-0233">DNA recombination</keyword>
<comment type="subunit">
    <text evidence="7">Component of the SMC5-SMC6 complex.</text>
</comment>
<name>A0AAN6GST6_9BASI</name>
<evidence type="ECO:0000256" key="5">
    <source>
        <dbReference type="ARBA" id="ARBA00023204"/>
    </source>
</evidence>
<feature type="domain" description="Nse4/EID protein Nse3/MAGE-binding" evidence="10">
    <location>
        <begin position="120"/>
        <end position="172"/>
    </location>
</feature>
<sequence length="378" mass="42615">MPTRSSSSTQANGSHPGPSRSRHDPSQEQQQEGVEMDFEPNGATHQEAKPYSQAQEVAKGAFQDHNEKRQLRKEYRSLLAVADDARRDLSDQNAVGLTQMLKQTDNLFDKVKAPSEGMLDARLLGQMVDIGTHMARTLKMNADAFDTDSFLARVARVVKGQVRSGGGGRRNRGRDDIDDEEAAHIANEWDWDALGRIAAKYSQRAVSLDFLHGPLQVKPKERKTVERTKKVKEKFGVAVRPEELKDGDIQRSENETTVMVRQVARQLEEIGTSVPLFNFVVDPTSFSNTVENLFYVSFLVRDGKVSLDEDDDGEPVLMRTEPPREEDFAQGLTKRQIVMEFDMKLYKEIIDAYDIKESIIPSRKQVKTEGQAAGRWYG</sequence>
<reference evidence="11" key="1">
    <citation type="journal article" date="2023" name="PhytoFront">
        <title>Draft Genome Resources of Seven Strains of Tilletia horrida, Causal Agent of Kernel Smut of Rice.</title>
        <authorList>
            <person name="Khanal S."/>
            <person name="Antony Babu S."/>
            <person name="Zhou X.G."/>
        </authorList>
    </citation>
    <scope>NUCLEOTIDE SEQUENCE</scope>
    <source>
        <strain evidence="11">TX6</strain>
    </source>
</reference>
<comment type="similarity">
    <text evidence="2 7">Belongs to the NSE4 family.</text>
</comment>
<dbReference type="Pfam" id="PF08743">
    <property type="entry name" value="Nse4_C"/>
    <property type="match status" value="1"/>
</dbReference>
<evidence type="ECO:0000313" key="12">
    <source>
        <dbReference type="Proteomes" id="UP001176517"/>
    </source>
</evidence>
<evidence type="ECO:0000256" key="4">
    <source>
        <dbReference type="ARBA" id="ARBA00023172"/>
    </source>
</evidence>
<feature type="domain" description="Non-structural maintenance of chromosome element 4 C-terminal" evidence="9">
    <location>
        <begin position="274"/>
        <end position="360"/>
    </location>
</feature>
<dbReference type="PANTHER" id="PTHR16140:SF0">
    <property type="entry name" value="NON-STRUCTURAL MAINTENANCE OF CHROMOSOMES ELEMENT 4"/>
    <property type="match status" value="1"/>
</dbReference>
<gene>
    <name evidence="11" type="ORF">OC846_002149</name>
</gene>
<dbReference type="InterPro" id="IPR029225">
    <property type="entry name" value="Nse4_Nse3-bd"/>
</dbReference>
<evidence type="ECO:0000256" key="8">
    <source>
        <dbReference type="SAM" id="MobiDB-lite"/>
    </source>
</evidence>
<dbReference type="AlphaFoldDB" id="A0AAN6GST6"/>
<dbReference type="Proteomes" id="UP001176517">
    <property type="component" value="Unassembled WGS sequence"/>
</dbReference>
<dbReference type="GO" id="GO:0006310">
    <property type="term" value="P:DNA recombination"/>
    <property type="evidence" value="ECO:0007669"/>
    <property type="project" value="UniProtKB-UniRule"/>
</dbReference>
<keyword evidence="12" id="KW-1185">Reference proteome</keyword>
<feature type="compositionally biased region" description="Polar residues" evidence="8">
    <location>
        <begin position="1"/>
        <end position="13"/>
    </location>
</feature>
<evidence type="ECO:0000256" key="6">
    <source>
        <dbReference type="ARBA" id="ARBA00023242"/>
    </source>
</evidence>
<evidence type="ECO:0000256" key="7">
    <source>
        <dbReference type="RuleBase" id="RU365071"/>
    </source>
</evidence>
<comment type="caution">
    <text evidence="11">The sequence shown here is derived from an EMBL/GenBank/DDBJ whole genome shotgun (WGS) entry which is preliminary data.</text>
</comment>
<comment type="subcellular location">
    <subcellularLocation>
        <location evidence="1 7">Nucleus</location>
    </subcellularLocation>
</comment>
<dbReference type="Pfam" id="PF15412">
    <property type="entry name" value="Nse4-Nse3_bdg"/>
    <property type="match status" value="1"/>
</dbReference>
<dbReference type="GO" id="GO:0005634">
    <property type="term" value="C:nucleus"/>
    <property type="evidence" value="ECO:0007669"/>
    <property type="project" value="UniProtKB-SubCell"/>
</dbReference>
<dbReference type="PANTHER" id="PTHR16140">
    <property type="entry name" value="NON-STRUCTURAL MAINTENANCE OF CHROMOSOMES ELEMENT 4"/>
    <property type="match status" value="1"/>
</dbReference>